<proteinExistence type="inferred from homology"/>
<accession>A0ABN9M2C7</accession>
<dbReference type="InterPro" id="IPR042176">
    <property type="entry name" value="Pantoate_ligase_C"/>
</dbReference>
<sequence>MLEGESRPGHFRGVSTVVSKLFNLVQPDVACFGEKTISKPKNGLALSSRNGYLTSAERKQAPLLYKEMKKLAEKISIR</sequence>
<dbReference type="Proteomes" id="UP001176940">
    <property type="component" value="Unassembled WGS sequence"/>
</dbReference>
<evidence type="ECO:0000256" key="7">
    <source>
        <dbReference type="ARBA" id="ARBA00022741"/>
    </source>
</evidence>
<evidence type="ECO:0000256" key="3">
    <source>
        <dbReference type="ARBA" id="ARBA00012219"/>
    </source>
</evidence>
<protein>
    <recommendedName>
        <fullName evidence="4">Pantoate--beta-alanine ligase</fullName>
        <ecNumber evidence="3">6.3.2.1</ecNumber>
    </recommendedName>
    <alternativeName>
        <fullName evidence="10">Pantoate-activating enzyme</fullName>
    </alternativeName>
    <alternativeName>
        <fullName evidence="9">Pantothenate synthetase</fullName>
    </alternativeName>
</protein>
<keyword evidence="6" id="KW-0566">Pantothenate biosynthesis</keyword>
<keyword evidence="8" id="KW-0067">ATP-binding</keyword>
<keyword evidence="13" id="KW-1185">Reference proteome</keyword>
<comment type="similarity">
    <text evidence="2">Belongs to the pantothenate synthetase family.</text>
</comment>
<evidence type="ECO:0000256" key="5">
    <source>
        <dbReference type="ARBA" id="ARBA00022598"/>
    </source>
</evidence>
<dbReference type="EMBL" id="CAUEEQ010043197">
    <property type="protein sequence ID" value="CAJ0957095.1"/>
    <property type="molecule type" value="Genomic_DNA"/>
</dbReference>
<evidence type="ECO:0000313" key="13">
    <source>
        <dbReference type="Proteomes" id="UP001176940"/>
    </source>
</evidence>
<evidence type="ECO:0000256" key="4">
    <source>
        <dbReference type="ARBA" id="ARBA00015647"/>
    </source>
</evidence>
<evidence type="ECO:0000256" key="2">
    <source>
        <dbReference type="ARBA" id="ARBA00009256"/>
    </source>
</evidence>
<evidence type="ECO:0000256" key="10">
    <source>
        <dbReference type="ARBA" id="ARBA00032806"/>
    </source>
</evidence>
<dbReference type="Pfam" id="PF02569">
    <property type="entry name" value="Pantoate_ligase"/>
    <property type="match status" value="1"/>
</dbReference>
<evidence type="ECO:0000256" key="8">
    <source>
        <dbReference type="ARBA" id="ARBA00022840"/>
    </source>
</evidence>
<dbReference type="PANTHER" id="PTHR21299:SF1">
    <property type="entry name" value="PANTOATE--BETA-ALANINE LIGASE"/>
    <property type="match status" value="1"/>
</dbReference>
<gene>
    <name evidence="12" type="ORF">RIMI_LOCUS15820691</name>
</gene>
<comment type="caution">
    <text evidence="12">The sequence shown here is derived from an EMBL/GenBank/DDBJ whole genome shotgun (WGS) entry which is preliminary data.</text>
</comment>
<evidence type="ECO:0000256" key="6">
    <source>
        <dbReference type="ARBA" id="ARBA00022655"/>
    </source>
</evidence>
<dbReference type="Gene3D" id="3.30.1300.10">
    <property type="entry name" value="Pantoate-beta-alanine ligase, C-terminal domain"/>
    <property type="match status" value="1"/>
</dbReference>
<name>A0ABN9M2C7_9NEOB</name>
<evidence type="ECO:0000256" key="9">
    <source>
        <dbReference type="ARBA" id="ARBA00029902"/>
    </source>
</evidence>
<evidence type="ECO:0000256" key="11">
    <source>
        <dbReference type="ARBA" id="ARBA00048258"/>
    </source>
</evidence>
<organism evidence="12 13">
    <name type="scientific">Ranitomeya imitator</name>
    <name type="common">mimic poison frog</name>
    <dbReference type="NCBI Taxonomy" id="111125"/>
    <lineage>
        <taxon>Eukaryota</taxon>
        <taxon>Metazoa</taxon>
        <taxon>Chordata</taxon>
        <taxon>Craniata</taxon>
        <taxon>Vertebrata</taxon>
        <taxon>Euteleostomi</taxon>
        <taxon>Amphibia</taxon>
        <taxon>Batrachia</taxon>
        <taxon>Anura</taxon>
        <taxon>Neobatrachia</taxon>
        <taxon>Hyloidea</taxon>
        <taxon>Dendrobatidae</taxon>
        <taxon>Dendrobatinae</taxon>
        <taxon>Ranitomeya</taxon>
    </lineage>
</organism>
<evidence type="ECO:0000256" key="1">
    <source>
        <dbReference type="ARBA" id="ARBA00004990"/>
    </source>
</evidence>
<keyword evidence="5" id="KW-0436">Ligase</keyword>
<dbReference type="PANTHER" id="PTHR21299">
    <property type="entry name" value="CYTIDYLATE KINASE/PANTOATE-BETA-ALANINE LIGASE"/>
    <property type="match status" value="1"/>
</dbReference>
<reference evidence="12" key="1">
    <citation type="submission" date="2023-07" db="EMBL/GenBank/DDBJ databases">
        <authorList>
            <person name="Stuckert A."/>
        </authorList>
    </citation>
    <scope>NUCLEOTIDE SEQUENCE</scope>
</reference>
<dbReference type="Gene3D" id="3.40.50.620">
    <property type="entry name" value="HUPs"/>
    <property type="match status" value="1"/>
</dbReference>
<dbReference type="InterPro" id="IPR014729">
    <property type="entry name" value="Rossmann-like_a/b/a_fold"/>
</dbReference>
<dbReference type="SUPFAM" id="SSF52374">
    <property type="entry name" value="Nucleotidylyl transferase"/>
    <property type="match status" value="1"/>
</dbReference>
<evidence type="ECO:0000313" key="12">
    <source>
        <dbReference type="EMBL" id="CAJ0957095.1"/>
    </source>
</evidence>
<comment type="pathway">
    <text evidence="1">Cofactor biosynthesis; (R)-pantothenate biosynthesis; (R)-pantothenate from (R)-pantoate and beta-alanine: step 1/1.</text>
</comment>
<comment type="catalytic activity">
    <reaction evidence="11">
        <text>(R)-pantoate + beta-alanine + ATP = (R)-pantothenate + AMP + diphosphate + H(+)</text>
        <dbReference type="Rhea" id="RHEA:10912"/>
        <dbReference type="ChEBI" id="CHEBI:15378"/>
        <dbReference type="ChEBI" id="CHEBI:15980"/>
        <dbReference type="ChEBI" id="CHEBI:29032"/>
        <dbReference type="ChEBI" id="CHEBI:30616"/>
        <dbReference type="ChEBI" id="CHEBI:33019"/>
        <dbReference type="ChEBI" id="CHEBI:57966"/>
        <dbReference type="ChEBI" id="CHEBI:456215"/>
        <dbReference type="EC" id="6.3.2.1"/>
    </reaction>
</comment>
<dbReference type="EC" id="6.3.2.1" evidence="3"/>
<keyword evidence="7" id="KW-0547">Nucleotide-binding</keyword>
<dbReference type="InterPro" id="IPR003721">
    <property type="entry name" value="Pantoate_ligase"/>
</dbReference>